<dbReference type="EMBL" id="CM037011">
    <property type="protein sequence ID" value="KAH7692024.1"/>
    <property type="molecule type" value="Genomic_DNA"/>
</dbReference>
<reference evidence="2" key="1">
    <citation type="journal article" date="2022" name="Nat. Commun.">
        <title>Chromosome evolution and the genetic basis of agronomically important traits in greater yam.</title>
        <authorList>
            <person name="Bredeson J.V."/>
            <person name="Lyons J.B."/>
            <person name="Oniyinde I.O."/>
            <person name="Okereke N.R."/>
            <person name="Kolade O."/>
            <person name="Nnabue I."/>
            <person name="Nwadili C.O."/>
            <person name="Hribova E."/>
            <person name="Parker M."/>
            <person name="Nwogha J."/>
            <person name="Shu S."/>
            <person name="Carlson J."/>
            <person name="Kariba R."/>
            <person name="Muthemba S."/>
            <person name="Knop K."/>
            <person name="Barton G.J."/>
            <person name="Sherwood A.V."/>
            <person name="Lopez-Montes A."/>
            <person name="Asiedu R."/>
            <person name="Jamnadass R."/>
            <person name="Muchugi A."/>
            <person name="Goodstein D."/>
            <person name="Egesi C.N."/>
            <person name="Featherston J."/>
            <person name="Asfaw A."/>
            <person name="Simpson G.G."/>
            <person name="Dolezel J."/>
            <person name="Hendre P.S."/>
            <person name="Van Deynze A."/>
            <person name="Kumar P.L."/>
            <person name="Obidiegwu J.E."/>
            <person name="Bhattacharjee R."/>
            <person name="Rokhsar D.S."/>
        </authorList>
    </citation>
    <scope>NUCLEOTIDE SEQUENCE [LARGE SCALE GENOMIC DNA]</scope>
    <source>
        <strain evidence="2">cv. TDa95/00328</strain>
    </source>
</reference>
<sequence>MVCFPCLSPNRKRLKRRKGSIDSLDHENKSSWSGGEMRRNAHSFDLKELSVATENFKESNLIGKGGFGKVFKGFLENQEMAIKKFNRDAMQGNEEFLMLTVLHHPNLVNLIGYCAEGEEKLMVYEYMSRGSLDNHLFDLRHGQEPLSWNTRVKIALGAAKGLAYLHDVADTPVIYRDLKSSNILLDEDFNSKLSDFGLARLGPVGEDTDVSTTVMGTHGYCAPDYAESGKLNVNSDVYSFGVVLLELISGRRVFEFSLGTGTESLIEWSRPFFNDRSRFTQLADPLLQGRYPLRGFYQLVSLISMCLHDRAEIRPFMHDVVSALKYVASQPYGIDIGCNIPSAHTL</sequence>
<dbReference type="Proteomes" id="UP000827976">
    <property type="component" value="Chromosome 1"/>
</dbReference>
<evidence type="ECO:0000313" key="1">
    <source>
        <dbReference type="EMBL" id="KAH7692024.1"/>
    </source>
</evidence>
<name>A0ACB7WTA4_DIOAL</name>
<evidence type="ECO:0000313" key="2">
    <source>
        <dbReference type="Proteomes" id="UP000827976"/>
    </source>
</evidence>
<organism evidence="1 2">
    <name type="scientific">Dioscorea alata</name>
    <name type="common">Purple yam</name>
    <dbReference type="NCBI Taxonomy" id="55571"/>
    <lineage>
        <taxon>Eukaryota</taxon>
        <taxon>Viridiplantae</taxon>
        <taxon>Streptophyta</taxon>
        <taxon>Embryophyta</taxon>
        <taxon>Tracheophyta</taxon>
        <taxon>Spermatophyta</taxon>
        <taxon>Magnoliopsida</taxon>
        <taxon>Liliopsida</taxon>
        <taxon>Dioscoreales</taxon>
        <taxon>Dioscoreaceae</taxon>
        <taxon>Dioscorea</taxon>
    </lineage>
</organism>
<proteinExistence type="predicted"/>
<gene>
    <name evidence="1" type="ORF">IHE45_01G038700</name>
</gene>
<keyword evidence="1" id="KW-0808">Transferase</keyword>
<comment type="caution">
    <text evidence="1">The sequence shown here is derived from an EMBL/GenBank/DDBJ whole genome shotgun (WGS) entry which is preliminary data.</text>
</comment>
<keyword evidence="1" id="KW-0723">Serine/threonine-protein kinase</keyword>
<protein>
    <submittedName>
        <fullName evidence="1">Non-specific serine/threonine protein kinase protein</fullName>
        <ecNumber evidence="1">2.7.11.1</ecNumber>
    </submittedName>
</protein>
<accession>A0ACB7WTA4</accession>
<keyword evidence="2" id="KW-1185">Reference proteome</keyword>
<dbReference type="EC" id="2.7.11.1" evidence="1"/>
<keyword evidence="1" id="KW-0418">Kinase</keyword>